<dbReference type="Pfam" id="PF13715">
    <property type="entry name" value="CarbopepD_reg_2"/>
    <property type="match status" value="1"/>
</dbReference>
<evidence type="ECO:0000313" key="3">
    <source>
        <dbReference type="EMBL" id="PKQ46929.1"/>
    </source>
</evidence>
<dbReference type="AlphaFoldDB" id="A0A2N3HPM5"/>
<evidence type="ECO:0000256" key="1">
    <source>
        <dbReference type="SAM" id="MobiDB-lite"/>
    </source>
</evidence>
<dbReference type="InterPro" id="IPR041700">
    <property type="entry name" value="OMP_b-brl_3"/>
</dbReference>
<dbReference type="EMBL" id="PJEO01000003">
    <property type="protein sequence ID" value="PKQ46929.1"/>
    <property type="molecule type" value="Genomic_DNA"/>
</dbReference>
<name>A0A2N3HPM5_9FLAO</name>
<feature type="region of interest" description="Disordered" evidence="1">
    <location>
        <begin position="529"/>
        <end position="548"/>
    </location>
</feature>
<dbReference type="InterPro" id="IPR008969">
    <property type="entry name" value="CarboxyPept-like_regulatory"/>
</dbReference>
<keyword evidence="4" id="KW-1185">Reference proteome</keyword>
<protein>
    <submittedName>
        <fullName evidence="3">TonB-dependent receptor</fullName>
    </submittedName>
</protein>
<accession>A0A2N3HPM5</accession>
<dbReference type="SUPFAM" id="SSF56935">
    <property type="entry name" value="Porins"/>
    <property type="match status" value="1"/>
</dbReference>
<evidence type="ECO:0000259" key="2">
    <source>
        <dbReference type="Pfam" id="PF14905"/>
    </source>
</evidence>
<keyword evidence="3" id="KW-0675">Receptor</keyword>
<dbReference type="OrthoDB" id="1682379at2"/>
<feature type="domain" description="Outer membrane protein beta-barrel" evidence="2">
    <location>
        <begin position="440"/>
        <end position="898"/>
    </location>
</feature>
<organism evidence="3 4">
    <name type="scientific">Confluentibacter flavum</name>
    <dbReference type="NCBI Taxonomy" id="1909700"/>
    <lineage>
        <taxon>Bacteria</taxon>
        <taxon>Pseudomonadati</taxon>
        <taxon>Bacteroidota</taxon>
        <taxon>Flavobacteriia</taxon>
        <taxon>Flavobacteriales</taxon>
        <taxon>Flavobacteriaceae</taxon>
        <taxon>Confluentibacter</taxon>
    </lineage>
</organism>
<dbReference type="RefSeq" id="WP_106657895.1">
    <property type="nucleotide sequence ID" value="NZ_PJEO01000003.1"/>
</dbReference>
<gene>
    <name evidence="3" type="ORF">CSW08_00190</name>
</gene>
<dbReference type="Proteomes" id="UP000233435">
    <property type="component" value="Unassembled WGS sequence"/>
</dbReference>
<evidence type="ECO:0000313" key="4">
    <source>
        <dbReference type="Proteomes" id="UP000233435"/>
    </source>
</evidence>
<sequence length="926" mass="104604">MKYFFTLAFILYTLVSFSQVKSFKVQGKLISEDEKTPLESATVYLERAKDSTMVTYTITDRAGNFSLENRTDEAELGMFISFVGYQTHFQKVKIDNKEINLGTINLKTDIDALDEIIVRSTPPITVKQDTLEFNVRSFKTKKDANVEDLLRELPGVEIDEEGTITVNGKEVNRIFVNGKPFFGDDPTITTRNLTKDIVEKIQILDTKSKDQAFTGETVTGDNKTINLVIKEENNKGVFGRVAAGLGTDEHYEYAGMYNYFDNDQRISVLAGGNDINSPGFSFGEIRQMFGGGNTGFGGGRSFGGGQGITESQNFGGNYADKFGESTDLSANYFYSGSNSENKTLSNRENILPDSRYFTTSESASFTDSDSHSANVEFDIEVDPTLLINIQPSFRYSKSTTVYTEDESSSDDNNTLLNESTSASNVENIGKNFSNDLDITKRFGTNGSFLRFSIDNQINTTESDDFLNSETTFFQDSSRDVLREQYTDGDSKSNQFSSSLTYRVPLIGKEFFAEFQYNYSNNKQENIKSTFDRDSGTGEYSDFNTDQSTDFEYTNKAQTPSLELEYRKENWSASIETSYIFRTLENNDGLRPNLSLTRDFEAVELNSRFRYSFSPQASLTVGYNLNNNVPQLSQLQPFVNVSNPLNTIVGNPELEPENAHRVYVNYNTFDFQKGTGFYGYFNANFQNNQVVSKTTIDENLQRETTYANVNGAYNINGYASLNKKVTIDSLRTLNFGVGINPNIRRSINFNNGIQYSSLNTTLSPSIDLRLVWRDVLEIAPTYSLSYTKNTFDIDNFNTQEFISHNMILNTATFLPKGFEWRNDIRFNYNPNIADGFQKSAWFWNSSLAYSVLKDQGTVTLKVYDLLNQNTNARRVATQNYIEDTQSTVLTQYFMLSFSWKFNTLGDQANPNSGRGWQGGGGNFRGRR</sequence>
<proteinExistence type="predicted"/>
<reference evidence="3 4" key="1">
    <citation type="submission" date="2017-12" db="EMBL/GenBank/DDBJ databases">
        <title>Confluentibacter flavum sp. nov., isolated from the saline lake.</title>
        <authorList>
            <person name="Yu L."/>
        </authorList>
    </citation>
    <scope>NUCLEOTIDE SEQUENCE [LARGE SCALE GENOMIC DNA]</scope>
    <source>
        <strain evidence="3 4">3B</strain>
    </source>
</reference>
<dbReference type="SUPFAM" id="SSF49464">
    <property type="entry name" value="Carboxypeptidase regulatory domain-like"/>
    <property type="match status" value="1"/>
</dbReference>
<dbReference type="Pfam" id="PF14905">
    <property type="entry name" value="OMP_b-brl_3"/>
    <property type="match status" value="1"/>
</dbReference>
<comment type="caution">
    <text evidence="3">The sequence shown here is derived from an EMBL/GenBank/DDBJ whole genome shotgun (WGS) entry which is preliminary data.</text>
</comment>